<evidence type="ECO:0000313" key="2">
    <source>
        <dbReference type="Proteomes" id="UP000696184"/>
    </source>
</evidence>
<dbReference type="EMBL" id="JACOII010000034">
    <property type="protein sequence ID" value="MBI6548925.1"/>
    <property type="molecule type" value="Genomic_DNA"/>
</dbReference>
<name>A0ABS0U865_9GAMM</name>
<organism evidence="1 2">
    <name type="scientific">Xenorhabdus lircayensis</name>
    <dbReference type="NCBI Taxonomy" id="2763499"/>
    <lineage>
        <taxon>Bacteria</taxon>
        <taxon>Pseudomonadati</taxon>
        <taxon>Pseudomonadota</taxon>
        <taxon>Gammaproteobacteria</taxon>
        <taxon>Enterobacterales</taxon>
        <taxon>Morganellaceae</taxon>
        <taxon>Xenorhabdus</taxon>
    </lineage>
</organism>
<accession>A0ABS0U865</accession>
<proteinExistence type="predicted"/>
<dbReference type="RefSeq" id="WP_198689703.1">
    <property type="nucleotide sequence ID" value="NZ_CAWPUD010000032.1"/>
</dbReference>
<gene>
    <name evidence="1" type="ORF">H8A87_09375</name>
</gene>
<comment type="caution">
    <text evidence="1">The sequence shown here is derived from an EMBL/GenBank/DDBJ whole genome shotgun (WGS) entry which is preliminary data.</text>
</comment>
<protein>
    <submittedName>
        <fullName evidence="1">Uncharacterized protein</fullName>
    </submittedName>
</protein>
<keyword evidence="2" id="KW-1185">Reference proteome</keyword>
<sequence length="57" mass="6704">MSSSNNYDYSNGNSYSDTVKKIKKRLNAYDPNEHPDINKFKKPILGDQAFEKFFLER</sequence>
<dbReference type="Proteomes" id="UP000696184">
    <property type="component" value="Unassembled WGS sequence"/>
</dbReference>
<evidence type="ECO:0000313" key="1">
    <source>
        <dbReference type="EMBL" id="MBI6548925.1"/>
    </source>
</evidence>
<reference evidence="1 2" key="1">
    <citation type="submission" date="2020-08" db="EMBL/GenBank/DDBJ databases">
        <title>Description of Xenorhabdus lircayensis sp. nov., the symbiotic bacterium associated with the entomopathogenic nematode Steirnernema unicornum.</title>
        <authorList>
            <person name="Castaneda-Alvarez C."/>
            <person name="Prodan S."/>
            <person name="Zamorano A."/>
            <person name="San-Blas E."/>
            <person name="Aballay E."/>
        </authorList>
    </citation>
    <scope>NUCLEOTIDE SEQUENCE [LARGE SCALE GENOMIC DNA]</scope>
    <source>
        <strain evidence="1 2">VLS</strain>
    </source>
</reference>